<reference evidence="2" key="1">
    <citation type="submission" date="2011-07" db="EMBL/GenBank/DDBJ databases">
        <authorList>
            <consortium name="Caenorhabditis brenneri Sequencing and Analysis Consortium"/>
            <person name="Wilson R.K."/>
        </authorList>
    </citation>
    <scope>NUCLEOTIDE SEQUENCE [LARGE SCALE GENOMIC DNA]</scope>
    <source>
        <strain evidence="2">PB2801</strain>
    </source>
</reference>
<proteinExistence type="predicted"/>
<dbReference type="GO" id="GO:0017147">
    <property type="term" value="F:Wnt-protein binding"/>
    <property type="evidence" value="ECO:0007669"/>
    <property type="project" value="TreeGrafter"/>
</dbReference>
<dbReference type="HOGENOM" id="CLU_701271_0_0_1"/>
<dbReference type="InParanoid" id="G0PP06"/>
<name>G0PP06_CAEBE</name>
<organism evidence="2">
    <name type="scientific">Caenorhabditis brenneri</name>
    <name type="common">Nematode worm</name>
    <dbReference type="NCBI Taxonomy" id="135651"/>
    <lineage>
        <taxon>Eukaryota</taxon>
        <taxon>Metazoa</taxon>
        <taxon>Ecdysozoa</taxon>
        <taxon>Nematoda</taxon>
        <taxon>Chromadorea</taxon>
        <taxon>Rhabditida</taxon>
        <taxon>Rhabditina</taxon>
        <taxon>Rhabditomorpha</taxon>
        <taxon>Rhabditoidea</taxon>
        <taxon>Rhabditidae</taxon>
        <taxon>Peloderinae</taxon>
        <taxon>Caenorhabditis</taxon>
    </lineage>
</organism>
<dbReference type="Proteomes" id="UP000008068">
    <property type="component" value="Unassembled WGS sequence"/>
</dbReference>
<gene>
    <name evidence="1" type="ORF">CAEBREN_28545</name>
</gene>
<dbReference type="eggNOG" id="KOG1215">
    <property type="taxonomic scope" value="Eukaryota"/>
</dbReference>
<dbReference type="AlphaFoldDB" id="G0PP06"/>
<sequence length="394" mass="43450">LEQQLWQISSVAQAGWAKWNCNRCDCEESILKDLVIVLELMFMKDMCTFSDWRTNTISKVDKWNGGNVSVIERVATQPFSLKIVHRSKQKMQLKNMCDGVECNGICLNNGKNKASCKCTNLQTTTDDGCVDIHQTLLIATKNGVRGLSTLPPHGHAFPLVSGKQFENIRAVGSFNNRLQILDEASIQVSLVNLTGEADEQILAAGSDIYGVSGMAIDPVIGNTYLTMSSEGVGRIEVFSLDGKKRKVLMESTPSSGIKQPKDIVFMNSTKKLYWFEVSTTPPSIYTMMASGGGMKKLKVNSTLLNKVYNPSVDQFNSKIYWISQGKVVQFNPETEEIQEIDVPGGDGNVSSIAVDMLNGDILIGEFVRIAKSDNSSILTTELALEVCSFERYLL</sequence>
<dbReference type="EMBL" id="GL382723">
    <property type="protein sequence ID" value="EGT48775.1"/>
    <property type="molecule type" value="Genomic_DNA"/>
</dbReference>
<dbReference type="GO" id="GO:0005886">
    <property type="term" value="C:plasma membrane"/>
    <property type="evidence" value="ECO:0007669"/>
    <property type="project" value="TreeGrafter"/>
</dbReference>
<dbReference type="GO" id="GO:0060070">
    <property type="term" value="P:canonical Wnt signaling pathway"/>
    <property type="evidence" value="ECO:0007669"/>
    <property type="project" value="TreeGrafter"/>
</dbReference>
<dbReference type="OrthoDB" id="10066840at2759"/>
<dbReference type="SUPFAM" id="SSF63825">
    <property type="entry name" value="YWTD domain"/>
    <property type="match status" value="1"/>
</dbReference>
<dbReference type="Gene3D" id="2.120.10.30">
    <property type="entry name" value="TolB, C-terminal domain"/>
    <property type="match status" value="2"/>
</dbReference>
<evidence type="ECO:0008006" key="3">
    <source>
        <dbReference type="Google" id="ProtNLM"/>
    </source>
</evidence>
<dbReference type="STRING" id="135651.G0PP06"/>
<accession>G0PP06</accession>
<dbReference type="GO" id="GO:0042813">
    <property type="term" value="F:Wnt receptor activity"/>
    <property type="evidence" value="ECO:0007669"/>
    <property type="project" value="TreeGrafter"/>
</dbReference>
<dbReference type="PANTHER" id="PTHR46513:SF37">
    <property type="entry name" value="LDL RECEPTOR RELATED PROTEIN 1-RELATED"/>
    <property type="match status" value="1"/>
</dbReference>
<evidence type="ECO:0000313" key="1">
    <source>
        <dbReference type="EMBL" id="EGT48775.1"/>
    </source>
</evidence>
<dbReference type="InterPro" id="IPR011042">
    <property type="entry name" value="6-blade_b-propeller_TolB-like"/>
</dbReference>
<protein>
    <recommendedName>
        <fullName evidence="3">EGF-like domain-containing protein</fullName>
    </recommendedName>
</protein>
<dbReference type="InterPro" id="IPR050778">
    <property type="entry name" value="Cueball_EGF_LRP_Nidogen"/>
</dbReference>
<evidence type="ECO:0000313" key="2">
    <source>
        <dbReference type="Proteomes" id="UP000008068"/>
    </source>
</evidence>
<keyword evidence="2" id="KW-1185">Reference proteome</keyword>
<feature type="non-terminal residue" evidence="1">
    <location>
        <position position="1"/>
    </location>
</feature>
<dbReference type="PANTHER" id="PTHR46513">
    <property type="entry name" value="VITELLOGENIN RECEPTOR-LIKE PROTEIN-RELATED-RELATED"/>
    <property type="match status" value="1"/>
</dbReference>